<gene>
    <name evidence="2" type="ORF">GFH32_06845</name>
</gene>
<sequence length="129" mass="15293">MINTELKDYLVGRWNLCFRGAQVGGNLEVDFNEDCEGQTYYQFNDDQSGTDKFYIYSGGSCEEQAAGTFNWDVREHILIRNESLTDEDFVSVAEYEVFPIDENKMEWRIQILSDDEEEEQLFIMRWQRN</sequence>
<protein>
    <recommendedName>
        <fullName evidence="1">Lipocalin-like domain-containing protein</fullName>
    </recommendedName>
</protein>
<organism evidence="2 3">
    <name type="scientific">Sphingobacterium zhuxiongii</name>
    <dbReference type="NCBI Taxonomy" id="2662364"/>
    <lineage>
        <taxon>Bacteria</taxon>
        <taxon>Pseudomonadati</taxon>
        <taxon>Bacteroidota</taxon>
        <taxon>Sphingobacteriia</taxon>
        <taxon>Sphingobacteriales</taxon>
        <taxon>Sphingobacteriaceae</taxon>
        <taxon>Sphingobacterium</taxon>
    </lineage>
</organism>
<dbReference type="KEGG" id="sphe:GFH32_06845"/>
<feature type="domain" description="Lipocalin-like" evidence="1">
    <location>
        <begin position="10"/>
        <end position="107"/>
    </location>
</feature>
<proteinExistence type="predicted"/>
<dbReference type="Pfam" id="PF13648">
    <property type="entry name" value="Lipocalin_4"/>
    <property type="match status" value="1"/>
</dbReference>
<accession>A0A5Q0QES9</accession>
<reference evidence="2 3" key="1">
    <citation type="submission" date="2019-10" db="EMBL/GenBank/DDBJ databases">
        <authorList>
            <person name="Dong K."/>
        </authorList>
    </citation>
    <scope>NUCLEOTIDE SEQUENCE [LARGE SCALE GENOMIC DNA]</scope>
    <source>
        <strain evidence="3">dk4302</strain>
    </source>
</reference>
<dbReference type="InterPro" id="IPR024311">
    <property type="entry name" value="Lipocalin-like"/>
</dbReference>
<name>A0A5Q0QES9_9SPHI</name>
<dbReference type="AlphaFoldDB" id="A0A5Q0QES9"/>
<evidence type="ECO:0000313" key="2">
    <source>
        <dbReference type="EMBL" id="QGA26052.1"/>
    </source>
</evidence>
<evidence type="ECO:0000313" key="3">
    <source>
        <dbReference type="Proteomes" id="UP000326921"/>
    </source>
</evidence>
<dbReference type="RefSeq" id="WP_153510527.1">
    <property type="nucleotide sequence ID" value="NZ_CP045652.1"/>
</dbReference>
<dbReference type="EMBL" id="CP045652">
    <property type="protein sequence ID" value="QGA26052.1"/>
    <property type="molecule type" value="Genomic_DNA"/>
</dbReference>
<evidence type="ECO:0000259" key="1">
    <source>
        <dbReference type="Pfam" id="PF13648"/>
    </source>
</evidence>
<keyword evidence="3" id="KW-1185">Reference proteome</keyword>
<dbReference type="Proteomes" id="UP000326921">
    <property type="component" value="Chromosome"/>
</dbReference>